<comment type="caution">
    <text evidence="4">The sequence shown here is derived from an EMBL/GenBank/DDBJ whole genome shotgun (WGS) entry which is preliminary data.</text>
</comment>
<dbReference type="Gene3D" id="2.60.40.2020">
    <property type="match status" value="1"/>
</dbReference>
<dbReference type="Gene3D" id="1.10.10.2910">
    <property type="match status" value="1"/>
</dbReference>
<dbReference type="SUPFAM" id="SSF141066">
    <property type="entry name" value="ICP-like"/>
    <property type="match status" value="1"/>
</dbReference>
<dbReference type="Pfam" id="PF06114">
    <property type="entry name" value="Peptidase_M78"/>
    <property type="match status" value="1"/>
</dbReference>
<dbReference type="InterPro" id="IPR036331">
    <property type="entry name" value="Chagasin-like_sf"/>
</dbReference>
<dbReference type="RefSeq" id="WP_394468796.1">
    <property type="nucleotide sequence ID" value="NZ_JBIGHY010000001.1"/>
</dbReference>
<evidence type="ECO:0000256" key="2">
    <source>
        <dbReference type="ARBA" id="ARBA00022704"/>
    </source>
</evidence>
<dbReference type="Proteomes" id="UP001606300">
    <property type="component" value="Unassembled WGS sequence"/>
</dbReference>
<reference evidence="4 5" key="1">
    <citation type="submission" date="2024-09" db="EMBL/GenBank/DDBJ databases">
        <title>Novel species of the genus Pelomonas and Roseateles isolated from streams.</title>
        <authorList>
            <person name="Lu H."/>
        </authorList>
    </citation>
    <scope>NUCLEOTIDE SEQUENCE [LARGE SCALE GENOMIC DNA]</scope>
    <source>
        <strain evidence="4 5">DC23W</strain>
    </source>
</reference>
<dbReference type="InterPro" id="IPR052345">
    <property type="entry name" value="Rad_response_metalloprotease"/>
</dbReference>
<proteinExistence type="predicted"/>
<keyword evidence="1" id="KW-0646">Protease inhibitor</keyword>
<evidence type="ECO:0000313" key="4">
    <source>
        <dbReference type="EMBL" id="MFG6412697.1"/>
    </source>
</evidence>
<dbReference type="PANTHER" id="PTHR43236:SF1">
    <property type="entry name" value="BLL7220 PROTEIN"/>
    <property type="match status" value="1"/>
</dbReference>
<keyword evidence="5" id="KW-1185">Reference proteome</keyword>
<gene>
    <name evidence="4" type="ORF">ACG02S_02175</name>
</gene>
<keyword evidence="2" id="KW-0789">Thiol protease inhibitor</keyword>
<dbReference type="EMBL" id="JBIGHY010000001">
    <property type="protein sequence ID" value="MFG6412697.1"/>
    <property type="molecule type" value="Genomic_DNA"/>
</dbReference>
<accession>A0ABW7EHP3</accession>
<dbReference type="PANTHER" id="PTHR43236">
    <property type="entry name" value="ANTITOXIN HIGA1"/>
    <property type="match status" value="1"/>
</dbReference>
<name>A0ABW7EHP3_9BURK</name>
<evidence type="ECO:0000259" key="3">
    <source>
        <dbReference type="Pfam" id="PF06114"/>
    </source>
</evidence>
<evidence type="ECO:0000256" key="1">
    <source>
        <dbReference type="ARBA" id="ARBA00022690"/>
    </source>
</evidence>
<dbReference type="InterPro" id="IPR010359">
    <property type="entry name" value="IrrE_HExxH"/>
</dbReference>
<protein>
    <submittedName>
        <fullName evidence="4">ImmA/IrrE family metallo-endopeptidase</fullName>
    </submittedName>
</protein>
<organism evidence="4 5">
    <name type="scientific">Pelomonas dachongensis</name>
    <dbReference type="NCBI Taxonomy" id="3299029"/>
    <lineage>
        <taxon>Bacteria</taxon>
        <taxon>Pseudomonadati</taxon>
        <taxon>Pseudomonadota</taxon>
        <taxon>Betaproteobacteria</taxon>
        <taxon>Burkholderiales</taxon>
        <taxon>Sphaerotilaceae</taxon>
        <taxon>Roseateles</taxon>
    </lineage>
</organism>
<sequence length="322" mass="35836">MAKAAELHKQFDLKARLRDGSGPIDVLSTIRDVGIMVLFRPLEGLLGAYVPTPSAAGMLVTTQRDHHVQRFTAAHELGHHVCGHSAPSLDVSVGFVARGEKDGYDAQEVEADAFAAEFLLPKWLITAHARRQHWSLPDLSRPDVVYQLSLRLAASYSATCWALLAADYVPLKVAQQLAKLPPRLSKQRAMPDFQPDNWYGDVWLMSERDAGVQIVGSPDDYLVFNLEEHAAGGYEWGFDALNEAPLEVRHDQRKHDVPLVYGAPVTRRVVLQGNAISQTVVRLDERRPWEADENALKSLELRLALLGKEPVGMVRPERFISA</sequence>
<evidence type="ECO:0000313" key="5">
    <source>
        <dbReference type="Proteomes" id="UP001606300"/>
    </source>
</evidence>
<feature type="domain" description="IrrE N-terminal-like" evidence="3">
    <location>
        <begin position="32"/>
        <end position="147"/>
    </location>
</feature>